<dbReference type="Pfam" id="PF00561">
    <property type="entry name" value="Abhydrolase_1"/>
    <property type="match status" value="1"/>
</dbReference>
<keyword evidence="2" id="KW-0378">Hydrolase</keyword>
<dbReference type="RefSeq" id="WP_179241349.1">
    <property type="nucleotide sequence ID" value="NZ_CP058595.1"/>
</dbReference>
<dbReference type="Gene3D" id="3.40.50.1820">
    <property type="entry name" value="alpha/beta hydrolase"/>
    <property type="match status" value="1"/>
</dbReference>
<dbReference type="GO" id="GO:0016020">
    <property type="term" value="C:membrane"/>
    <property type="evidence" value="ECO:0007669"/>
    <property type="project" value="TreeGrafter"/>
</dbReference>
<dbReference type="KEGG" id="cagg:HYG79_06745"/>
<evidence type="ECO:0000313" key="3">
    <source>
        <dbReference type="Proteomes" id="UP000509302"/>
    </source>
</evidence>
<gene>
    <name evidence="2" type="ORF">HYG79_06745</name>
</gene>
<keyword evidence="3" id="KW-1185">Reference proteome</keyword>
<sequence length="341" mass="39268">MYIDRYVTVNNKKLHFYMMGSGPALILLHPSPSSGETMLPLAKQLSSNYTVLCVDTPGYGKSDALAVVPYELSAYTDFFHEAFKKLGLEKPAIYGSATGAQLAVRYGLEYPDSVSHIFLDNAAHFDDASANEIIEHYFPDLTPRLDGGHLTQIWSIVSQMFQYFPWCFTTKKYALNRPQMPLFVLQMVAMDYLKAGATYDIAYRLAFQHERGRYVQRLKVPTTIFRWENSIITKYVDQLLAFEFKDHVQPFVIKGDAEERNQKMVSFILGVSERLTDYKARNTVMEEVDSIILEYIKPMENPPEIQQNGQHFQEAWQLLLKNNPNVSAEEAQMYLVDWYKT</sequence>
<reference evidence="2 3" key="1">
    <citation type="journal article" date="2006" name="Int. J. Syst. Evol. Microbiol.">
        <title>Costertonia aggregata gen. nov., sp. nov., a mesophilic marine bacterium of the family Flavobacteriaceae, isolated from a mature biofilm.</title>
        <authorList>
            <person name="Kwon K.K."/>
            <person name="Lee Y.K."/>
            <person name="Lee H.K."/>
        </authorList>
    </citation>
    <scope>NUCLEOTIDE SEQUENCE [LARGE SCALE GENOMIC DNA]</scope>
    <source>
        <strain evidence="2 3">KCCM 42265</strain>
    </source>
</reference>
<dbReference type="EMBL" id="CP058595">
    <property type="protein sequence ID" value="QLG45059.1"/>
    <property type="molecule type" value="Genomic_DNA"/>
</dbReference>
<protein>
    <submittedName>
        <fullName evidence="2">Alpha/beta hydrolase</fullName>
    </submittedName>
</protein>
<dbReference type="InterPro" id="IPR029058">
    <property type="entry name" value="AB_hydrolase_fold"/>
</dbReference>
<proteinExistence type="predicted"/>
<dbReference type="SUPFAM" id="SSF53474">
    <property type="entry name" value="alpha/beta-Hydrolases"/>
    <property type="match status" value="1"/>
</dbReference>
<evidence type="ECO:0000259" key="1">
    <source>
        <dbReference type="Pfam" id="PF00561"/>
    </source>
</evidence>
<dbReference type="InterPro" id="IPR000073">
    <property type="entry name" value="AB_hydrolase_1"/>
</dbReference>
<dbReference type="PANTHER" id="PTHR43798:SF33">
    <property type="entry name" value="HYDROLASE, PUTATIVE (AFU_ORTHOLOGUE AFUA_2G14860)-RELATED"/>
    <property type="match status" value="1"/>
</dbReference>
<dbReference type="PRINTS" id="PR00111">
    <property type="entry name" value="ABHYDROLASE"/>
</dbReference>
<evidence type="ECO:0000313" key="2">
    <source>
        <dbReference type="EMBL" id="QLG45059.1"/>
    </source>
</evidence>
<dbReference type="InterPro" id="IPR050266">
    <property type="entry name" value="AB_hydrolase_sf"/>
</dbReference>
<dbReference type="PANTHER" id="PTHR43798">
    <property type="entry name" value="MONOACYLGLYCEROL LIPASE"/>
    <property type="match status" value="1"/>
</dbReference>
<accession>A0A7H9ANM7</accession>
<name>A0A7H9ANM7_9FLAO</name>
<dbReference type="Proteomes" id="UP000509302">
    <property type="component" value="Chromosome"/>
</dbReference>
<dbReference type="GO" id="GO:0016787">
    <property type="term" value="F:hydrolase activity"/>
    <property type="evidence" value="ECO:0007669"/>
    <property type="project" value="UniProtKB-KW"/>
</dbReference>
<feature type="domain" description="AB hydrolase-1" evidence="1">
    <location>
        <begin position="23"/>
        <end position="243"/>
    </location>
</feature>
<dbReference type="AlphaFoldDB" id="A0A7H9ANM7"/>
<organism evidence="2 3">
    <name type="scientific">Costertonia aggregata</name>
    <dbReference type="NCBI Taxonomy" id="343403"/>
    <lineage>
        <taxon>Bacteria</taxon>
        <taxon>Pseudomonadati</taxon>
        <taxon>Bacteroidota</taxon>
        <taxon>Flavobacteriia</taxon>
        <taxon>Flavobacteriales</taxon>
        <taxon>Flavobacteriaceae</taxon>
        <taxon>Costertonia</taxon>
    </lineage>
</organism>